<evidence type="ECO:0000313" key="1">
    <source>
        <dbReference type="EMBL" id="JAD50446.1"/>
    </source>
</evidence>
<organism evidence="1">
    <name type="scientific">Arundo donax</name>
    <name type="common">Giant reed</name>
    <name type="synonym">Donax arundinaceus</name>
    <dbReference type="NCBI Taxonomy" id="35708"/>
    <lineage>
        <taxon>Eukaryota</taxon>
        <taxon>Viridiplantae</taxon>
        <taxon>Streptophyta</taxon>
        <taxon>Embryophyta</taxon>
        <taxon>Tracheophyta</taxon>
        <taxon>Spermatophyta</taxon>
        <taxon>Magnoliopsida</taxon>
        <taxon>Liliopsida</taxon>
        <taxon>Poales</taxon>
        <taxon>Poaceae</taxon>
        <taxon>PACMAD clade</taxon>
        <taxon>Arundinoideae</taxon>
        <taxon>Arundineae</taxon>
        <taxon>Arundo</taxon>
    </lineage>
</organism>
<dbReference type="AlphaFoldDB" id="A0A0A9AH11"/>
<name>A0A0A9AH11_ARUDO</name>
<reference evidence="1" key="2">
    <citation type="journal article" date="2015" name="Data Brief">
        <title>Shoot transcriptome of the giant reed, Arundo donax.</title>
        <authorList>
            <person name="Barrero R.A."/>
            <person name="Guerrero F.D."/>
            <person name="Moolhuijzen P."/>
            <person name="Goolsby J.A."/>
            <person name="Tidwell J."/>
            <person name="Bellgard S.E."/>
            <person name="Bellgard M.I."/>
        </authorList>
    </citation>
    <scope>NUCLEOTIDE SEQUENCE</scope>
    <source>
        <tissue evidence="1">Shoot tissue taken approximately 20 cm above the soil surface</tissue>
    </source>
</reference>
<dbReference type="GO" id="GO:0006367">
    <property type="term" value="P:transcription initiation at RNA polymerase II promoter"/>
    <property type="evidence" value="ECO:0007669"/>
    <property type="project" value="InterPro"/>
</dbReference>
<accession>A0A0A9AH11</accession>
<dbReference type="GO" id="GO:0001097">
    <property type="term" value="F:TFIIH-class transcription factor complex binding"/>
    <property type="evidence" value="ECO:0007669"/>
    <property type="project" value="TreeGrafter"/>
</dbReference>
<protein>
    <submittedName>
        <fullName evidence="1">Uncharacterized protein</fullName>
    </submittedName>
</protein>
<dbReference type="PANTHER" id="PTHR12716:SF12">
    <property type="entry name" value="TRANSCRIPTION INITIATION FACTOR IIE SUBUNIT BETA"/>
    <property type="match status" value="1"/>
</dbReference>
<dbReference type="PANTHER" id="PTHR12716">
    <property type="entry name" value="TRANSCRIPTION INITIATION FACTOR IIE, BETA SUBUNIT"/>
    <property type="match status" value="1"/>
</dbReference>
<sequence>MVYPNDPRSKIKVDHDLKQLYREIELPRDMLDIEKELRKIGEPPATNTAKRRAWAQIHGAPPKPKAKKKQRGISRRTKLTNCHLPELFENMKT</sequence>
<proteinExistence type="predicted"/>
<dbReference type="InterPro" id="IPR016656">
    <property type="entry name" value="TFIIE-bsu"/>
</dbReference>
<dbReference type="EMBL" id="GBRH01247449">
    <property type="protein sequence ID" value="JAD50446.1"/>
    <property type="molecule type" value="Transcribed_RNA"/>
</dbReference>
<dbReference type="GO" id="GO:0005673">
    <property type="term" value="C:transcription factor TFIIE complex"/>
    <property type="evidence" value="ECO:0007669"/>
    <property type="project" value="InterPro"/>
</dbReference>
<reference evidence="1" key="1">
    <citation type="submission" date="2014-09" db="EMBL/GenBank/DDBJ databases">
        <authorList>
            <person name="Magalhaes I.L.F."/>
            <person name="Oliveira U."/>
            <person name="Santos F.R."/>
            <person name="Vidigal T.H.D.A."/>
            <person name="Brescovit A.D."/>
            <person name="Santos A.J."/>
        </authorList>
    </citation>
    <scope>NUCLEOTIDE SEQUENCE</scope>
    <source>
        <tissue evidence="1">Shoot tissue taken approximately 20 cm above the soil surface</tissue>
    </source>
</reference>